<evidence type="ECO:0000313" key="1">
    <source>
        <dbReference type="EMBL" id="KCZ53731.1"/>
    </source>
</evidence>
<dbReference type="STRING" id="1280946.HY29_16105"/>
<protein>
    <submittedName>
        <fullName evidence="1">Uncharacterized protein</fullName>
    </submittedName>
</protein>
<comment type="caution">
    <text evidence="1">The sequence shown here is derived from an EMBL/GenBank/DDBJ whole genome shotgun (WGS) entry which is preliminary data.</text>
</comment>
<gene>
    <name evidence="1" type="ORF">HY29_16105</name>
</gene>
<name>A0A062U093_9PROT</name>
<keyword evidence="2" id="KW-1185">Reference proteome</keyword>
<dbReference type="AlphaFoldDB" id="A0A062U093"/>
<sequence length="84" mass="9322">MAAFHVYLIERKGFVSVMTVFLDGRPPSSLIDAPAGTHAPRNCRPAPGPCWQFPPSACAARWRARPVRIIGWIVQPSNRKDARP</sequence>
<proteinExistence type="predicted"/>
<reference evidence="1 2" key="1">
    <citation type="journal article" date="2014" name="Antonie Van Leeuwenhoek">
        <title>Hyphomonas beringensis sp. nov. and Hyphomonas chukchiensis sp. nov., isolated from surface seawater of the Bering Sea and Chukchi Sea.</title>
        <authorList>
            <person name="Li C."/>
            <person name="Lai Q."/>
            <person name="Li G."/>
            <person name="Dong C."/>
            <person name="Wang J."/>
            <person name="Liao Y."/>
            <person name="Shao Z."/>
        </authorList>
    </citation>
    <scope>NUCLEOTIDE SEQUENCE [LARGE SCALE GENOMIC DNA]</scope>
    <source>
        <strain evidence="1 2">25B14_1</strain>
    </source>
</reference>
<accession>A0A062U093</accession>
<dbReference type="EMBL" id="AWFF01000046">
    <property type="protein sequence ID" value="KCZ53731.1"/>
    <property type="molecule type" value="Genomic_DNA"/>
</dbReference>
<evidence type="ECO:0000313" key="2">
    <source>
        <dbReference type="Proteomes" id="UP000027037"/>
    </source>
</evidence>
<organism evidence="1 2">
    <name type="scientific">Hyphomonas beringensis</name>
    <dbReference type="NCBI Taxonomy" id="1280946"/>
    <lineage>
        <taxon>Bacteria</taxon>
        <taxon>Pseudomonadati</taxon>
        <taxon>Pseudomonadota</taxon>
        <taxon>Alphaproteobacteria</taxon>
        <taxon>Hyphomonadales</taxon>
        <taxon>Hyphomonadaceae</taxon>
        <taxon>Hyphomonas</taxon>
    </lineage>
</organism>
<dbReference type="Proteomes" id="UP000027037">
    <property type="component" value="Unassembled WGS sequence"/>
</dbReference>